<keyword evidence="3" id="KW-1185">Reference proteome</keyword>
<dbReference type="EMBL" id="JBJKFK010005749">
    <property type="protein sequence ID" value="KAL3308156.1"/>
    <property type="molecule type" value="Genomic_DNA"/>
</dbReference>
<evidence type="ECO:0000313" key="3">
    <source>
        <dbReference type="Proteomes" id="UP001626550"/>
    </source>
</evidence>
<protein>
    <submittedName>
        <fullName evidence="2">Uncharacterized protein</fullName>
    </submittedName>
</protein>
<organism evidence="2 3">
    <name type="scientific">Cichlidogyrus casuarinus</name>
    <dbReference type="NCBI Taxonomy" id="1844966"/>
    <lineage>
        <taxon>Eukaryota</taxon>
        <taxon>Metazoa</taxon>
        <taxon>Spiralia</taxon>
        <taxon>Lophotrochozoa</taxon>
        <taxon>Platyhelminthes</taxon>
        <taxon>Monogenea</taxon>
        <taxon>Monopisthocotylea</taxon>
        <taxon>Dactylogyridea</taxon>
        <taxon>Ancyrocephalidae</taxon>
        <taxon>Cichlidogyrus</taxon>
    </lineage>
</organism>
<reference evidence="2 3" key="1">
    <citation type="submission" date="2024-11" db="EMBL/GenBank/DDBJ databases">
        <title>Adaptive evolution of stress response genes in parasites aligns with host niche diversity.</title>
        <authorList>
            <person name="Hahn C."/>
            <person name="Resl P."/>
        </authorList>
    </citation>
    <scope>NUCLEOTIDE SEQUENCE [LARGE SCALE GENOMIC DNA]</scope>
    <source>
        <strain evidence="2">EGGRZ-B1_66</strain>
        <tissue evidence="2">Body</tissue>
    </source>
</reference>
<dbReference type="InterPro" id="IPR036259">
    <property type="entry name" value="MFS_trans_sf"/>
</dbReference>
<evidence type="ECO:0000256" key="1">
    <source>
        <dbReference type="SAM" id="Phobius"/>
    </source>
</evidence>
<name>A0ABD2PNY0_9PLAT</name>
<dbReference type="SUPFAM" id="SSF103473">
    <property type="entry name" value="MFS general substrate transporter"/>
    <property type="match status" value="1"/>
</dbReference>
<keyword evidence="1" id="KW-0812">Transmembrane</keyword>
<dbReference type="PANTHER" id="PTHR11360:SF284">
    <property type="entry name" value="EG:103B4.3 PROTEIN-RELATED"/>
    <property type="match status" value="1"/>
</dbReference>
<dbReference type="InterPro" id="IPR050327">
    <property type="entry name" value="Proton-linked_MCT"/>
</dbReference>
<feature type="transmembrane region" description="Helical" evidence="1">
    <location>
        <begin position="14"/>
        <end position="36"/>
    </location>
</feature>
<keyword evidence="1" id="KW-0472">Membrane</keyword>
<dbReference type="Proteomes" id="UP001626550">
    <property type="component" value="Unassembled WGS sequence"/>
</dbReference>
<gene>
    <name evidence="2" type="ORF">Ciccas_013317</name>
</gene>
<keyword evidence="1" id="KW-1133">Transmembrane helix</keyword>
<dbReference type="InterPro" id="IPR011701">
    <property type="entry name" value="MFS"/>
</dbReference>
<proteinExistence type="predicted"/>
<feature type="transmembrane region" description="Helical" evidence="1">
    <location>
        <begin position="111"/>
        <end position="133"/>
    </location>
</feature>
<dbReference type="AlphaFoldDB" id="A0ABD2PNY0"/>
<feature type="transmembrane region" description="Helical" evidence="1">
    <location>
        <begin position="48"/>
        <end position="67"/>
    </location>
</feature>
<accession>A0ABD2PNY0</accession>
<dbReference type="Pfam" id="PF07690">
    <property type="entry name" value="MFS_1"/>
    <property type="match status" value="1"/>
</dbReference>
<sequence>MPDLLAEQQLGNSWSAFVISVAGFTHTAGRAIFILYVERAERFSRLTLFLHVSSLILSGAVASSWPWAVRANYAVAVVLGAFYGLFTAIFMSLKTILLVELLGMDRLTNAFGFLLLVQGLGQVCGPPIAGFLWDFCTGTSVEFPSNVPLPFMVPIRNIAEYFKVTSTCSTDAFILRREVLKKLLLQSSFWLAPACSQLAS</sequence>
<evidence type="ECO:0000313" key="2">
    <source>
        <dbReference type="EMBL" id="KAL3308156.1"/>
    </source>
</evidence>
<comment type="caution">
    <text evidence="2">The sequence shown here is derived from an EMBL/GenBank/DDBJ whole genome shotgun (WGS) entry which is preliminary data.</text>
</comment>
<feature type="transmembrane region" description="Helical" evidence="1">
    <location>
        <begin position="73"/>
        <end position="99"/>
    </location>
</feature>
<dbReference type="PANTHER" id="PTHR11360">
    <property type="entry name" value="MONOCARBOXYLATE TRANSPORTER"/>
    <property type="match status" value="1"/>
</dbReference>
<dbReference type="Gene3D" id="1.20.1250.20">
    <property type="entry name" value="MFS general substrate transporter like domains"/>
    <property type="match status" value="1"/>
</dbReference>